<name>A0A9P6GV02_9MICR</name>
<proteinExistence type="predicted"/>
<protein>
    <submittedName>
        <fullName evidence="2">Uncharacterized protein</fullName>
    </submittedName>
</protein>
<sequence length="441" mass="51591">NNDEILDIVNDIIIRESVDSKSIEPQNDIQGSDDFFIINDSICVKQKPIEPQTLDPNNDEILDIVNDIIIRESVDSKSIEPQNDIQGSENVIKTHSERKHTFPRIEKRKIQCPQDFDIDHKRIRQECEFNINTLEETVQNTQNALNRCKVLLAVIYKIFISIEKVFGITLSIENIPDKANTAFENKRIFRKCENKFKQLHDALKGKYFSISIFSDGNLKYLSETAQNISKVVKYDDFVKRRWDFIANFKYKEVFNDVELKDLIILLLYQMKQTNHQFEEVKSVLLESFFVSKDIEKTKSLLIKTIILMIAGNLSNNNNPQKEDIDKINNFITKILVQHYWGKSKQEVKNYVYNVKDRLGGLKIEEQALVPLKKDNLIFYLSVLKNRQRSFKIFVYPFIKKKTTNYKNKIAPSYHTLKKTLILLTKIVDVLVNTTVIIERSK</sequence>
<keyword evidence="1" id="KW-0175">Coiled coil</keyword>
<evidence type="ECO:0000313" key="2">
    <source>
        <dbReference type="EMBL" id="KAF9756158.1"/>
    </source>
</evidence>
<reference evidence="2 3" key="1">
    <citation type="journal article" date="2020" name="Genome Biol. Evol.">
        <title>Comparative genomics of strictly vertically transmitted, feminizing microsporidia endosymbionts of amphipod crustaceans.</title>
        <authorList>
            <person name="Cormier A."/>
            <person name="Chebbi M.A."/>
            <person name="Giraud I."/>
            <person name="Wattier R."/>
            <person name="Teixeira M."/>
            <person name="Gilbert C."/>
            <person name="Rigaud T."/>
            <person name="Cordaux R."/>
        </authorList>
    </citation>
    <scope>NUCLEOTIDE SEQUENCE [LARGE SCALE GENOMIC DNA]</scope>
    <source>
        <strain evidence="2 3">Ou3-Ou53</strain>
    </source>
</reference>
<evidence type="ECO:0000256" key="1">
    <source>
        <dbReference type="SAM" id="Coils"/>
    </source>
</evidence>
<keyword evidence="3" id="KW-1185">Reference proteome</keyword>
<evidence type="ECO:0000313" key="3">
    <source>
        <dbReference type="Proteomes" id="UP000740883"/>
    </source>
</evidence>
<feature type="non-terminal residue" evidence="2">
    <location>
        <position position="1"/>
    </location>
</feature>
<accession>A0A9P6GV02</accession>
<gene>
    <name evidence="2" type="ORF">NGRA_3308</name>
</gene>
<organism evidence="2 3">
    <name type="scientific">Nosema granulosis</name>
    <dbReference type="NCBI Taxonomy" id="83296"/>
    <lineage>
        <taxon>Eukaryota</taxon>
        <taxon>Fungi</taxon>
        <taxon>Fungi incertae sedis</taxon>
        <taxon>Microsporidia</taxon>
        <taxon>Nosematidae</taxon>
        <taxon>Nosema</taxon>
    </lineage>
</organism>
<feature type="coiled-coil region" evidence="1">
    <location>
        <begin position="124"/>
        <end position="151"/>
    </location>
</feature>
<dbReference type="AlphaFoldDB" id="A0A9P6GV02"/>
<comment type="caution">
    <text evidence="2">The sequence shown here is derived from an EMBL/GenBank/DDBJ whole genome shotgun (WGS) entry which is preliminary data.</text>
</comment>
<dbReference type="Proteomes" id="UP000740883">
    <property type="component" value="Unassembled WGS sequence"/>
</dbReference>
<dbReference type="EMBL" id="SBJO01000804">
    <property type="protein sequence ID" value="KAF9756158.1"/>
    <property type="molecule type" value="Genomic_DNA"/>
</dbReference>